<protein>
    <submittedName>
        <fullName evidence="1">Unnamed protein product</fullName>
    </submittedName>
</protein>
<evidence type="ECO:0000313" key="2">
    <source>
        <dbReference type="Proteomes" id="UP001165064"/>
    </source>
</evidence>
<keyword evidence="2" id="KW-1185">Reference proteome</keyword>
<organism evidence="1 2">
    <name type="scientific">Ambrosiozyma monospora</name>
    <name type="common">Yeast</name>
    <name type="synonym">Endomycopsis monosporus</name>
    <dbReference type="NCBI Taxonomy" id="43982"/>
    <lineage>
        <taxon>Eukaryota</taxon>
        <taxon>Fungi</taxon>
        <taxon>Dikarya</taxon>
        <taxon>Ascomycota</taxon>
        <taxon>Saccharomycotina</taxon>
        <taxon>Pichiomycetes</taxon>
        <taxon>Pichiales</taxon>
        <taxon>Pichiaceae</taxon>
        <taxon>Ambrosiozyma</taxon>
    </lineage>
</organism>
<evidence type="ECO:0000313" key="1">
    <source>
        <dbReference type="EMBL" id="GME83019.1"/>
    </source>
</evidence>
<reference evidence="1" key="1">
    <citation type="submission" date="2023-04" db="EMBL/GenBank/DDBJ databases">
        <title>Ambrosiozyma monospora NBRC 10751.</title>
        <authorList>
            <person name="Ichikawa N."/>
            <person name="Sato H."/>
            <person name="Tonouchi N."/>
        </authorList>
    </citation>
    <scope>NUCLEOTIDE SEQUENCE</scope>
    <source>
        <strain evidence="1">NBRC 10751</strain>
    </source>
</reference>
<dbReference type="Proteomes" id="UP001165064">
    <property type="component" value="Unassembled WGS sequence"/>
</dbReference>
<dbReference type="EMBL" id="BSXS01004456">
    <property type="protein sequence ID" value="GME83019.1"/>
    <property type="molecule type" value="Genomic_DNA"/>
</dbReference>
<name>A0ACB5T7C0_AMBMO</name>
<gene>
    <name evidence="1" type="ORF">Amon02_000589900</name>
</gene>
<accession>A0ACB5T7C0</accession>
<sequence length="514" mass="59486">MKQISNCKLEIQGYESKLEEIQSQMASARAHAAILSKVKYLKEFMEDLKRKKEDGISTLSDDYRSVFARSFDFEDEFKMKFDSKVSEVTQLYDMSFKKIDEYKENARKVSDELNRVVESRKTVVSEHSRIENLLKAIHLQYVKLYEDDITFIEFVTDYSGLLEDTELSHKEDESKLQNSESFMKLYGDAKKHCQTRGECVLCKTHFNAAQTSEFIASMESAIQNLKKFEAIKSRLEANEAFLFKMRKYLDDAVKYVKMDVKAFDNEISIKQQQLDAANKKVNDAAKSLKELEITRNTLRKLADTILELNRIKDDLQEKSREIERLNDDVQTQSLMAGTSATPDELEEEQTAINKKVKSSRNKLDNLNKTKELELHKITKAENNIKDLKLSISNMEMKSASKINIENSIKELTQEIEKQSDSLRETKKQLYNANAELKNKMSEYSRFKQESDDTKSKLQKEVDEMGVVKFKLARLDQEISDFVKSGGEAQFETVKETSKSLQDQINAIETQIRAE</sequence>
<comment type="caution">
    <text evidence="1">The sequence shown here is derived from an EMBL/GenBank/DDBJ whole genome shotgun (WGS) entry which is preliminary data.</text>
</comment>
<proteinExistence type="predicted"/>